<dbReference type="GeneID" id="136090844"/>
<keyword evidence="1" id="KW-1185">Reference proteome</keyword>
<proteinExistence type="predicted"/>
<reference evidence="2" key="1">
    <citation type="submission" date="2025-08" db="UniProtKB">
        <authorList>
            <consortium name="RefSeq"/>
        </authorList>
    </citation>
    <scope>IDENTIFICATION</scope>
</reference>
<evidence type="ECO:0000313" key="2">
    <source>
        <dbReference type="RefSeq" id="XP_065673892.1"/>
    </source>
</evidence>
<dbReference type="RefSeq" id="XP_065673892.1">
    <property type="nucleotide sequence ID" value="XM_065817820.1"/>
</dbReference>
<gene>
    <name evidence="2" type="primary">LOC136090844</name>
</gene>
<sequence length="154" mass="17588">MQGFLKHREVKLENVAMFSKLSDILNNGGVILSSEIKEMITEHLKQLASEINNNFPELSNEIAILVKDPLNAPVTYIPDEKDAAQTQLMQEDSSARLMHEKENLVAFWSKIGASYPMLSEMMMSVLLPFASTYRCKCRSFTMLMLNKTKKFIEH</sequence>
<dbReference type="Proteomes" id="UP001652625">
    <property type="component" value="Chromosome 14"/>
</dbReference>
<dbReference type="PANTHER" id="PTHR45913:SF19">
    <property type="entry name" value="LOW QUALITY PROTEIN: ZINC FINGER BED DOMAIN-CONTAINING PROTEIN 5-LIKE"/>
    <property type="match status" value="1"/>
</dbReference>
<dbReference type="PANTHER" id="PTHR45913">
    <property type="entry name" value="EPM2A-INTERACTING PROTEIN 1"/>
    <property type="match status" value="1"/>
</dbReference>
<protein>
    <submittedName>
        <fullName evidence="2">Protein FAM200A-like</fullName>
    </submittedName>
</protein>
<name>A0ABM4DHD4_HYDVU</name>
<accession>A0ABM4DHD4</accession>
<organism evidence="1 2">
    <name type="scientific">Hydra vulgaris</name>
    <name type="common">Hydra</name>
    <name type="synonym">Hydra attenuata</name>
    <dbReference type="NCBI Taxonomy" id="6087"/>
    <lineage>
        <taxon>Eukaryota</taxon>
        <taxon>Metazoa</taxon>
        <taxon>Cnidaria</taxon>
        <taxon>Hydrozoa</taxon>
        <taxon>Hydroidolina</taxon>
        <taxon>Anthoathecata</taxon>
        <taxon>Aplanulata</taxon>
        <taxon>Hydridae</taxon>
        <taxon>Hydra</taxon>
    </lineage>
</organism>
<evidence type="ECO:0000313" key="1">
    <source>
        <dbReference type="Proteomes" id="UP001652625"/>
    </source>
</evidence>